<reference evidence="3 4" key="1">
    <citation type="submission" date="2016-02" db="EMBL/GenBank/DDBJ databases">
        <title>Genome analysis of coral dinoflagellate symbionts highlights evolutionary adaptations to a symbiotic lifestyle.</title>
        <authorList>
            <person name="Aranda M."/>
            <person name="Li Y."/>
            <person name="Liew Y.J."/>
            <person name="Baumgarten S."/>
            <person name="Simakov O."/>
            <person name="Wilson M."/>
            <person name="Piel J."/>
            <person name="Ashoor H."/>
            <person name="Bougouffa S."/>
            <person name="Bajic V.B."/>
            <person name="Ryu T."/>
            <person name="Ravasi T."/>
            <person name="Bayer T."/>
            <person name="Micklem G."/>
            <person name="Kim H."/>
            <person name="Bhak J."/>
            <person name="Lajeunesse T.C."/>
            <person name="Voolstra C.R."/>
        </authorList>
    </citation>
    <scope>NUCLEOTIDE SEQUENCE [LARGE SCALE GENOMIC DNA]</scope>
    <source>
        <strain evidence="3 4">CCMP2467</strain>
    </source>
</reference>
<feature type="transmembrane region" description="Helical" evidence="2">
    <location>
        <begin position="255"/>
        <end position="277"/>
    </location>
</feature>
<proteinExistence type="predicted"/>
<dbReference type="Proteomes" id="UP000186817">
    <property type="component" value="Unassembled WGS sequence"/>
</dbReference>
<dbReference type="OrthoDB" id="10598053at2759"/>
<comment type="caution">
    <text evidence="3">The sequence shown here is derived from an EMBL/GenBank/DDBJ whole genome shotgun (WGS) entry which is preliminary data.</text>
</comment>
<keyword evidence="2" id="KW-0472">Membrane</keyword>
<feature type="compositionally biased region" description="Low complexity" evidence="1">
    <location>
        <begin position="285"/>
        <end position="299"/>
    </location>
</feature>
<keyword evidence="4" id="KW-1185">Reference proteome</keyword>
<evidence type="ECO:0000313" key="3">
    <source>
        <dbReference type="EMBL" id="OLP87355.1"/>
    </source>
</evidence>
<evidence type="ECO:0000313" key="4">
    <source>
        <dbReference type="Proteomes" id="UP000186817"/>
    </source>
</evidence>
<name>A0A1Q9CWU2_SYMMI</name>
<feature type="transmembrane region" description="Helical" evidence="2">
    <location>
        <begin position="226"/>
        <end position="243"/>
    </location>
</feature>
<feature type="region of interest" description="Disordered" evidence="1">
    <location>
        <begin position="406"/>
        <end position="438"/>
    </location>
</feature>
<gene>
    <name evidence="3" type="ORF">AK812_SmicGene31440</name>
</gene>
<evidence type="ECO:0000256" key="2">
    <source>
        <dbReference type="SAM" id="Phobius"/>
    </source>
</evidence>
<feature type="transmembrane region" description="Helical" evidence="2">
    <location>
        <begin position="107"/>
        <end position="130"/>
    </location>
</feature>
<feature type="region of interest" description="Disordered" evidence="1">
    <location>
        <begin position="25"/>
        <end position="52"/>
    </location>
</feature>
<protein>
    <submittedName>
        <fullName evidence="3">Uncharacterized protein</fullName>
    </submittedName>
</protein>
<sequence>MSVDFPDDVEAYARQTSEIIRIHARSNGETGMSGDSENSETPASPGGAEAEDSGLAQLTAGRREAMRKRLEQLLSLSFDDLQGLHGRCRGCFLVYEYCSKVVVSVDIIIIIIIIIVTIIIIIIIISIFIINPPCVEDVIYEYCSEGLGGQDRELLTVLFEGMIFLARVRQMKVMIMVKSIQNGGDVVLVVVSVDIIIIVIIIIIISVEDVIYEYCSEGLGGQDRELLTVLFEGMIFLARVRQMKVMIMVKSIQNGGDVVLVVVSVDIIIIVIIIIIISPPRGDIPASSQGSGQRSRPSANATPKRKATSKTAALLAQTLSSPRTTPQSRGRHNLAQDMAETQLSERLSRQVTRASVAVDAAKGSGRGRGSQACSLRRRPPREDFVAESEISLLQLSAGLHYDVAHESPMQSRRSPRSSSSTSSRSPHSPGRCPWHGSGAAARSGVAPLYYEGRDLRFTSEAALSLEAAGFQVSAEFLPPRRLQGASTLHHADDIHWALAAPDSQAHPGNS</sequence>
<keyword evidence="2" id="KW-1133">Transmembrane helix</keyword>
<feature type="transmembrane region" description="Helical" evidence="2">
    <location>
        <begin position="186"/>
        <end position="206"/>
    </location>
</feature>
<feature type="compositionally biased region" description="Polar residues" evidence="1">
    <location>
        <begin position="341"/>
        <end position="353"/>
    </location>
</feature>
<keyword evidence="2" id="KW-0812">Transmembrane</keyword>
<feature type="region of interest" description="Disordered" evidence="1">
    <location>
        <begin position="341"/>
        <end position="381"/>
    </location>
</feature>
<evidence type="ECO:0000256" key="1">
    <source>
        <dbReference type="SAM" id="MobiDB-lite"/>
    </source>
</evidence>
<accession>A0A1Q9CWU2</accession>
<feature type="compositionally biased region" description="Low complexity" evidence="1">
    <location>
        <begin position="407"/>
        <end position="429"/>
    </location>
</feature>
<feature type="region of interest" description="Disordered" evidence="1">
    <location>
        <begin position="285"/>
        <end position="307"/>
    </location>
</feature>
<dbReference type="AlphaFoldDB" id="A0A1Q9CWU2"/>
<dbReference type="EMBL" id="LSRX01000864">
    <property type="protein sequence ID" value="OLP87355.1"/>
    <property type="molecule type" value="Genomic_DNA"/>
</dbReference>
<feature type="compositionally biased region" description="Polar residues" evidence="1">
    <location>
        <begin position="27"/>
        <end position="42"/>
    </location>
</feature>
<organism evidence="3 4">
    <name type="scientific">Symbiodinium microadriaticum</name>
    <name type="common">Dinoflagellate</name>
    <name type="synonym">Zooxanthella microadriatica</name>
    <dbReference type="NCBI Taxonomy" id="2951"/>
    <lineage>
        <taxon>Eukaryota</taxon>
        <taxon>Sar</taxon>
        <taxon>Alveolata</taxon>
        <taxon>Dinophyceae</taxon>
        <taxon>Suessiales</taxon>
        <taxon>Symbiodiniaceae</taxon>
        <taxon>Symbiodinium</taxon>
    </lineage>
</organism>